<feature type="transmembrane region" description="Helical" evidence="12">
    <location>
        <begin position="221"/>
        <end position="239"/>
    </location>
</feature>
<keyword evidence="8 12" id="KW-1133">Transmembrane helix</keyword>
<evidence type="ECO:0000256" key="6">
    <source>
        <dbReference type="ARBA" id="ARBA00022723"/>
    </source>
</evidence>
<evidence type="ECO:0000256" key="11">
    <source>
        <dbReference type="SAM" id="MobiDB-lite"/>
    </source>
</evidence>
<evidence type="ECO:0000256" key="1">
    <source>
        <dbReference type="ARBA" id="ARBA00001970"/>
    </source>
</evidence>
<gene>
    <name evidence="14" type="ORF">E0L32_010457</name>
</gene>
<evidence type="ECO:0000256" key="10">
    <source>
        <dbReference type="ARBA" id="ARBA00023136"/>
    </source>
</evidence>
<dbReference type="Gene3D" id="1.20.120.1770">
    <property type="match status" value="1"/>
</dbReference>
<evidence type="ECO:0000256" key="5">
    <source>
        <dbReference type="ARBA" id="ARBA00022692"/>
    </source>
</evidence>
<dbReference type="OrthoDB" id="432881at2759"/>
<dbReference type="EMBL" id="SKBQ01000084">
    <property type="protein sequence ID" value="TPX07882.1"/>
    <property type="molecule type" value="Genomic_DNA"/>
</dbReference>
<feature type="transmembrane region" description="Helical" evidence="12">
    <location>
        <begin position="82"/>
        <end position="102"/>
    </location>
</feature>
<keyword evidence="3" id="KW-0813">Transport</keyword>
<dbReference type="PROSITE" id="PS50939">
    <property type="entry name" value="CYTOCHROME_B561"/>
    <property type="match status" value="1"/>
</dbReference>
<sequence>MASATGIPARIPGATDTNLTDESEPLLGRPGDALQRPGDSLISNLWNGTGWIAQAGAFLLLALIWSSVFLNPLLPLFSPHPLLQSLGVFTVTQAILVLQPTWTPEEKVVGARVHASLNLLSFLLFTAGVVMIEVNKFKSNGVHFHSAHGYLGVITAIALLVQYIFGFLMWGVPAVFGGVDNAKALWKYHRWSGYSLYILLLATVLSATGTDYNKNVLDIKLWAVVVAVVLTVLGVYPRIHKRKLGIDRWLAYWRGEDAS</sequence>
<protein>
    <recommendedName>
        <fullName evidence="13">Cytochrome b561 domain-containing protein</fullName>
    </recommendedName>
</protein>
<dbReference type="InterPro" id="IPR045150">
    <property type="entry name" value="CYB561D1/2"/>
</dbReference>
<keyword evidence="9" id="KW-0408">Iron</keyword>
<comment type="subcellular location">
    <subcellularLocation>
        <location evidence="2">Membrane</location>
        <topology evidence="2">Multi-pass membrane protein</topology>
    </subcellularLocation>
</comment>
<feature type="transmembrane region" description="Helical" evidence="12">
    <location>
        <begin position="114"/>
        <end position="135"/>
    </location>
</feature>
<dbReference type="PANTHER" id="PTHR15422">
    <property type="entry name" value="OS05G0565100 PROTEIN"/>
    <property type="match status" value="1"/>
</dbReference>
<keyword evidence="15" id="KW-1185">Reference proteome</keyword>
<keyword evidence="5 12" id="KW-0812">Transmembrane</keyword>
<dbReference type="CDD" id="cd08761">
    <property type="entry name" value="Cyt_b561_CYB561D2_like"/>
    <property type="match status" value="1"/>
</dbReference>
<evidence type="ECO:0000256" key="8">
    <source>
        <dbReference type="ARBA" id="ARBA00022989"/>
    </source>
</evidence>
<dbReference type="InParanoid" id="A0A507AGF8"/>
<keyword evidence="10 12" id="KW-0472">Membrane</keyword>
<dbReference type="Pfam" id="PF03188">
    <property type="entry name" value="Cytochrom_B561"/>
    <property type="match status" value="1"/>
</dbReference>
<dbReference type="GeneID" id="41977904"/>
<dbReference type="SMART" id="SM00665">
    <property type="entry name" value="B561"/>
    <property type="match status" value="1"/>
</dbReference>
<keyword evidence="6" id="KW-0479">Metal-binding</keyword>
<organism evidence="14 15">
    <name type="scientific">Thyridium curvatum</name>
    <dbReference type="NCBI Taxonomy" id="1093900"/>
    <lineage>
        <taxon>Eukaryota</taxon>
        <taxon>Fungi</taxon>
        <taxon>Dikarya</taxon>
        <taxon>Ascomycota</taxon>
        <taxon>Pezizomycotina</taxon>
        <taxon>Sordariomycetes</taxon>
        <taxon>Sordariomycetidae</taxon>
        <taxon>Thyridiales</taxon>
        <taxon>Thyridiaceae</taxon>
        <taxon>Thyridium</taxon>
    </lineage>
</organism>
<name>A0A507AGF8_9PEZI</name>
<proteinExistence type="predicted"/>
<dbReference type="AlphaFoldDB" id="A0A507AGF8"/>
<evidence type="ECO:0000313" key="15">
    <source>
        <dbReference type="Proteomes" id="UP000319257"/>
    </source>
</evidence>
<evidence type="ECO:0000256" key="3">
    <source>
        <dbReference type="ARBA" id="ARBA00022448"/>
    </source>
</evidence>
<evidence type="ECO:0000256" key="2">
    <source>
        <dbReference type="ARBA" id="ARBA00004141"/>
    </source>
</evidence>
<dbReference type="GO" id="GO:0140575">
    <property type="term" value="F:transmembrane monodehydroascorbate reductase activity"/>
    <property type="evidence" value="ECO:0007669"/>
    <property type="project" value="InterPro"/>
</dbReference>
<keyword evidence="4" id="KW-0349">Heme</keyword>
<evidence type="ECO:0000256" key="12">
    <source>
        <dbReference type="SAM" id="Phobius"/>
    </source>
</evidence>
<dbReference type="GO" id="GO:0046872">
    <property type="term" value="F:metal ion binding"/>
    <property type="evidence" value="ECO:0007669"/>
    <property type="project" value="UniProtKB-KW"/>
</dbReference>
<dbReference type="RefSeq" id="XP_030989593.1">
    <property type="nucleotide sequence ID" value="XM_031133077.1"/>
</dbReference>
<comment type="cofactor">
    <cofactor evidence="1">
        <name>heme b</name>
        <dbReference type="ChEBI" id="CHEBI:60344"/>
    </cofactor>
</comment>
<dbReference type="Proteomes" id="UP000319257">
    <property type="component" value="Unassembled WGS sequence"/>
</dbReference>
<accession>A0A507AGF8</accession>
<feature type="region of interest" description="Disordered" evidence="11">
    <location>
        <begin position="1"/>
        <end position="32"/>
    </location>
</feature>
<feature type="domain" description="Cytochrome b561" evidence="13">
    <location>
        <begin position="43"/>
        <end position="242"/>
    </location>
</feature>
<dbReference type="GO" id="GO:0016020">
    <property type="term" value="C:membrane"/>
    <property type="evidence" value="ECO:0007669"/>
    <property type="project" value="UniProtKB-SubCell"/>
</dbReference>
<dbReference type="PANTHER" id="PTHR15422:SF45">
    <property type="entry name" value="CYTOCHROME B561 DOMAIN-CONTAINING PROTEIN"/>
    <property type="match status" value="1"/>
</dbReference>
<feature type="transmembrane region" description="Helical" evidence="12">
    <location>
        <begin position="51"/>
        <end position="70"/>
    </location>
</feature>
<evidence type="ECO:0000256" key="9">
    <source>
        <dbReference type="ARBA" id="ARBA00023004"/>
    </source>
</evidence>
<keyword evidence="7" id="KW-0249">Electron transport</keyword>
<feature type="transmembrane region" description="Helical" evidence="12">
    <location>
        <begin position="147"/>
        <end position="171"/>
    </location>
</feature>
<evidence type="ECO:0000256" key="4">
    <source>
        <dbReference type="ARBA" id="ARBA00022617"/>
    </source>
</evidence>
<feature type="transmembrane region" description="Helical" evidence="12">
    <location>
        <begin position="191"/>
        <end position="209"/>
    </location>
</feature>
<evidence type="ECO:0000259" key="13">
    <source>
        <dbReference type="PROSITE" id="PS50939"/>
    </source>
</evidence>
<dbReference type="InterPro" id="IPR006593">
    <property type="entry name" value="Cyt_b561/ferric_Rdtase_TM"/>
</dbReference>
<evidence type="ECO:0000256" key="7">
    <source>
        <dbReference type="ARBA" id="ARBA00022982"/>
    </source>
</evidence>
<evidence type="ECO:0000313" key="14">
    <source>
        <dbReference type="EMBL" id="TPX07882.1"/>
    </source>
</evidence>
<reference evidence="14 15" key="1">
    <citation type="submission" date="2019-06" db="EMBL/GenBank/DDBJ databases">
        <title>Draft genome sequence of the filamentous fungus Phialemoniopsis curvata isolated from diesel fuel.</title>
        <authorList>
            <person name="Varaljay V.A."/>
            <person name="Lyon W.J."/>
            <person name="Crouch A.L."/>
            <person name="Drake C.E."/>
            <person name="Hollomon J.M."/>
            <person name="Nadeau L.J."/>
            <person name="Nunn H.S."/>
            <person name="Stevenson B.S."/>
            <person name="Bojanowski C.L."/>
            <person name="Crookes-Goodson W.J."/>
        </authorList>
    </citation>
    <scope>NUCLEOTIDE SEQUENCE [LARGE SCALE GENOMIC DNA]</scope>
    <source>
        <strain evidence="14 15">D216</strain>
    </source>
</reference>
<comment type="caution">
    <text evidence="14">The sequence shown here is derived from an EMBL/GenBank/DDBJ whole genome shotgun (WGS) entry which is preliminary data.</text>
</comment>